<evidence type="ECO:0000313" key="3">
    <source>
        <dbReference type="EMBL" id="ADU26583.1"/>
    </source>
</evidence>
<keyword evidence="1" id="KW-0808">Transferase</keyword>
<dbReference type="AlphaFoldDB" id="E6U483"/>
<dbReference type="CDD" id="cd24138">
    <property type="entry name" value="TtcA-like"/>
    <property type="match status" value="1"/>
</dbReference>
<dbReference type="HOGENOM" id="CLU_026481_5_0_9"/>
<dbReference type="eggNOG" id="COG0037">
    <property type="taxonomic scope" value="Bacteria"/>
</dbReference>
<evidence type="ECO:0000313" key="4">
    <source>
        <dbReference type="Proteomes" id="UP000001551"/>
    </source>
</evidence>
<dbReference type="GO" id="GO:0008033">
    <property type="term" value="P:tRNA processing"/>
    <property type="evidence" value="ECO:0007669"/>
    <property type="project" value="InterPro"/>
</dbReference>
<dbReference type="InterPro" id="IPR035107">
    <property type="entry name" value="tRNA_thiolation_TtcA_Ctu1"/>
</dbReference>
<dbReference type="RefSeq" id="WP_013484944.1">
    <property type="nucleotide sequence ID" value="NC_014828.1"/>
</dbReference>
<dbReference type="InterPro" id="IPR011063">
    <property type="entry name" value="TilS/TtcA_N"/>
</dbReference>
<sequence>MEFYEQVEQSIRKKYRREIWLRFIQSIKDYELIKAGDRIAVCISGGKDSMCMAKCFQQLVPHSEVPFTAEYLVMDPGYNAANRRRILDNAEALHVPIHLFETKIFDIVADVEHSPCYLCARMRRGYLYKKAQELGCNKIALAHHFDDAIETVLLSMLYSGEIKTMMPKLHSAHYPGMELIRPMYLVREADIIAWRQYNGLQFIQCACRFTENCALSDGGGSKRLEMKKLIRTFRQASPPIDMNIFRSVHNVDLGAVIGWRKHGERHSFLDDYDA</sequence>
<dbReference type="PIRSF" id="PIRSF004976">
    <property type="entry name" value="ATPase_YdaO"/>
    <property type="match status" value="1"/>
</dbReference>
<dbReference type="Proteomes" id="UP000001551">
    <property type="component" value="Chromosome"/>
</dbReference>
<gene>
    <name evidence="3" type="ordered locus">Ethha_1030</name>
</gene>
<dbReference type="PANTHER" id="PTHR43686">
    <property type="entry name" value="SULFURTRANSFERASE-RELATED"/>
    <property type="match status" value="1"/>
</dbReference>
<dbReference type="InterPro" id="IPR014729">
    <property type="entry name" value="Rossmann-like_a/b/a_fold"/>
</dbReference>
<organism evidence="3 4">
    <name type="scientific">Ethanoligenens harbinense (strain DSM 18485 / JCM 12961 / CGMCC 1.5033 / YUAN-3)</name>
    <dbReference type="NCBI Taxonomy" id="663278"/>
    <lineage>
        <taxon>Bacteria</taxon>
        <taxon>Bacillati</taxon>
        <taxon>Bacillota</taxon>
        <taxon>Clostridia</taxon>
        <taxon>Eubacteriales</taxon>
        <taxon>Oscillospiraceae</taxon>
        <taxon>Ethanoligenens</taxon>
    </lineage>
</organism>
<evidence type="ECO:0000256" key="1">
    <source>
        <dbReference type="ARBA" id="ARBA00022679"/>
    </source>
</evidence>
<dbReference type="Pfam" id="PF01171">
    <property type="entry name" value="ATP_bind_3"/>
    <property type="match status" value="1"/>
</dbReference>
<dbReference type="KEGG" id="eha:Ethha_1030"/>
<protein>
    <submittedName>
        <fullName evidence="3">PP-loop domain protein</fullName>
    </submittedName>
</protein>
<keyword evidence="4" id="KW-1185">Reference proteome</keyword>
<proteinExistence type="predicted"/>
<dbReference type="STRING" id="663278.Ethha_1030"/>
<dbReference type="GO" id="GO:0016740">
    <property type="term" value="F:transferase activity"/>
    <property type="evidence" value="ECO:0007669"/>
    <property type="project" value="UniProtKB-KW"/>
</dbReference>
<dbReference type="SUPFAM" id="SSF52402">
    <property type="entry name" value="Adenine nucleotide alpha hydrolases-like"/>
    <property type="match status" value="1"/>
</dbReference>
<reference evidence="3 4" key="1">
    <citation type="submission" date="2010-12" db="EMBL/GenBank/DDBJ databases">
        <title>Complete sequence of Ethanoligenens harbinense YUAN-3.</title>
        <authorList>
            <person name="Lucas S."/>
            <person name="Copeland A."/>
            <person name="Lapidus A."/>
            <person name="Cheng J.-F."/>
            <person name="Bruce D."/>
            <person name="Goodwin L."/>
            <person name="Pitluck S."/>
            <person name="Chertkov O."/>
            <person name="Misra M."/>
            <person name="Detter J.C."/>
            <person name="Han C."/>
            <person name="Tapia R."/>
            <person name="Land M."/>
            <person name="Hauser L."/>
            <person name="Jeffries C."/>
            <person name="Kyrpides N."/>
            <person name="Ivanova N."/>
            <person name="Mikhailova N."/>
            <person name="Wang A."/>
            <person name="Mouttaki H."/>
            <person name="He Z."/>
            <person name="Zhou J."/>
            <person name="Hemme C.L."/>
            <person name="Woyke T."/>
        </authorList>
    </citation>
    <scope>NUCLEOTIDE SEQUENCE [LARGE SCALE GENOMIC DNA]</scope>
    <source>
        <strain evidence="4">DSM 18485 / JCM 12961 / CGMCC 1.5033 / YUAN-3</strain>
    </source>
</reference>
<dbReference type="PANTHER" id="PTHR43686:SF1">
    <property type="entry name" value="AMINOTRAN_5 DOMAIN-CONTAINING PROTEIN"/>
    <property type="match status" value="1"/>
</dbReference>
<accession>E6U483</accession>
<evidence type="ECO:0000259" key="2">
    <source>
        <dbReference type="Pfam" id="PF01171"/>
    </source>
</evidence>
<feature type="domain" description="tRNA(Ile)-lysidine/2-thiocytidine synthase N-terminal" evidence="2">
    <location>
        <begin position="39"/>
        <end position="204"/>
    </location>
</feature>
<dbReference type="EMBL" id="CP002400">
    <property type="protein sequence ID" value="ADU26583.1"/>
    <property type="molecule type" value="Genomic_DNA"/>
</dbReference>
<dbReference type="Gene3D" id="3.40.50.620">
    <property type="entry name" value="HUPs"/>
    <property type="match status" value="1"/>
</dbReference>
<name>E6U483_ETHHY</name>